<dbReference type="NCBIfam" id="TIGR00137">
    <property type="entry name" value="gid_trmFO"/>
    <property type="match status" value="1"/>
</dbReference>
<dbReference type="GO" id="GO:0050660">
    <property type="term" value="F:flavin adenine dinucleotide binding"/>
    <property type="evidence" value="ECO:0007669"/>
    <property type="project" value="UniProtKB-UniRule"/>
</dbReference>
<proteinExistence type="inferred from homology"/>
<comment type="caution">
    <text evidence="12">The sequence shown here is derived from an EMBL/GenBank/DDBJ whole genome shotgun (WGS) entry which is preliminary data.</text>
</comment>
<name>A0A7J0BH93_9BACT</name>
<comment type="subcellular location">
    <subcellularLocation>
        <location evidence="10">Cytoplasm</location>
    </subcellularLocation>
</comment>
<evidence type="ECO:0000256" key="10">
    <source>
        <dbReference type="HAMAP-Rule" id="MF_01037"/>
    </source>
</evidence>
<evidence type="ECO:0000256" key="3">
    <source>
        <dbReference type="ARBA" id="ARBA00022603"/>
    </source>
</evidence>
<dbReference type="Gene3D" id="3.50.50.60">
    <property type="entry name" value="FAD/NAD(P)-binding domain"/>
    <property type="match status" value="2"/>
</dbReference>
<evidence type="ECO:0000256" key="5">
    <source>
        <dbReference type="ARBA" id="ARBA00022679"/>
    </source>
</evidence>
<keyword evidence="4 10" id="KW-0285">Flavoprotein</keyword>
<dbReference type="AlphaFoldDB" id="A0A7J0BH93"/>
<comment type="cofactor">
    <cofactor evidence="1 10">
        <name>FAD</name>
        <dbReference type="ChEBI" id="CHEBI:57692"/>
    </cofactor>
</comment>
<keyword evidence="2 10" id="KW-0963">Cytoplasm</keyword>
<feature type="domain" description="MnmG N-terminal" evidence="11">
    <location>
        <begin position="16"/>
        <end position="383"/>
    </location>
</feature>
<dbReference type="GO" id="GO:0047151">
    <property type="term" value="F:tRNA (uracil(54)-C5)-methyltransferase activity, 5,10-methylenetetrahydrofolate-dependent"/>
    <property type="evidence" value="ECO:0007669"/>
    <property type="project" value="UniProtKB-UniRule"/>
</dbReference>
<reference evidence="12 13" key="1">
    <citation type="submission" date="2020-05" db="EMBL/GenBank/DDBJ databases">
        <title>Draft genome sequence of Desulfovibrio sp. strain HN2T.</title>
        <authorList>
            <person name="Ueno A."/>
            <person name="Tamazawa S."/>
            <person name="Tamamura S."/>
            <person name="Murakami T."/>
            <person name="Kiyama T."/>
            <person name="Inomata H."/>
            <person name="Amano Y."/>
            <person name="Miyakawa K."/>
            <person name="Tamaki H."/>
            <person name="Naganuma T."/>
            <person name="Kaneko K."/>
        </authorList>
    </citation>
    <scope>NUCLEOTIDE SEQUENCE [LARGE SCALE GENOMIC DNA]</scope>
    <source>
        <strain evidence="12 13">HN2</strain>
    </source>
</reference>
<gene>
    <name evidence="10 12" type="primary">trmFO</name>
    <name evidence="12" type="ORF">DSM101010T_14550</name>
</gene>
<dbReference type="GO" id="GO:0005829">
    <property type="term" value="C:cytosol"/>
    <property type="evidence" value="ECO:0007669"/>
    <property type="project" value="TreeGrafter"/>
</dbReference>
<dbReference type="GO" id="GO:0002098">
    <property type="term" value="P:tRNA wobble uridine modification"/>
    <property type="evidence" value="ECO:0007669"/>
    <property type="project" value="TreeGrafter"/>
</dbReference>
<comment type="catalytic activity">
    <reaction evidence="10">
        <text>uridine(54) in tRNA + (6R)-5,10-methylene-5,6,7,8-tetrahydrofolate + NADH + H(+) = 5-methyluridine(54) in tRNA + (6S)-5,6,7,8-tetrahydrofolate + NAD(+)</text>
        <dbReference type="Rhea" id="RHEA:16873"/>
        <dbReference type="Rhea" id="RHEA-COMP:10167"/>
        <dbReference type="Rhea" id="RHEA-COMP:10193"/>
        <dbReference type="ChEBI" id="CHEBI:15378"/>
        <dbReference type="ChEBI" id="CHEBI:15636"/>
        <dbReference type="ChEBI" id="CHEBI:57453"/>
        <dbReference type="ChEBI" id="CHEBI:57540"/>
        <dbReference type="ChEBI" id="CHEBI:57945"/>
        <dbReference type="ChEBI" id="CHEBI:65315"/>
        <dbReference type="ChEBI" id="CHEBI:74447"/>
        <dbReference type="EC" id="2.1.1.74"/>
    </reaction>
</comment>
<dbReference type="Pfam" id="PF01134">
    <property type="entry name" value="GIDA"/>
    <property type="match status" value="1"/>
</dbReference>
<dbReference type="PANTHER" id="PTHR11806">
    <property type="entry name" value="GLUCOSE INHIBITED DIVISION PROTEIN A"/>
    <property type="match status" value="1"/>
</dbReference>
<dbReference type="GO" id="GO:0030488">
    <property type="term" value="P:tRNA methylation"/>
    <property type="evidence" value="ECO:0007669"/>
    <property type="project" value="TreeGrafter"/>
</dbReference>
<evidence type="ECO:0000256" key="6">
    <source>
        <dbReference type="ARBA" id="ARBA00022694"/>
    </source>
</evidence>
<evidence type="ECO:0000256" key="2">
    <source>
        <dbReference type="ARBA" id="ARBA00022490"/>
    </source>
</evidence>
<dbReference type="InterPro" id="IPR040131">
    <property type="entry name" value="MnmG_N"/>
</dbReference>
<keyword evidence="8 10" id="KW-0521">NADP</keyword>
<evidence type="ECO:0000313" key="13">
    <source>
        <dbReference type="Proteomes" id="UP000503840"/>
    </source>
</evidence>
<keyword evidence="5 10" id="KW-0808">Transferase</keyword>
<organism evidence="12 13">
    <name type="scientific">Desulfovibrio subterraneus</name>
    <dbReference type="NCBI Taxonomy" id="2718620"/>
    <lineage>
        <taxon>Bacteria</taxon>
        <taxon>Pseudomonadati</taxon>
        <taxon>Thermodesulfobacteriota</taxon>
        <taxon>Desulfovibrionia</taxon>
        <taxon>Desulfovibrionales</taxon>
        <taxon>Desulfovibrionaceae</taxon>
        <taxon>Desulfovibrio</taxon>
    </lineage>
</organism>
<evidence type="ECO:0000259" key="11">
    <source>
        <dbReference type="Pfam" id="PF01134"/>
    </source>
</evidence>
<keyword evidence="9 10" id="KW-0520">NAD</keyword>
<comment type="similarity">
    <text evidence="10">Belongs to the MnmG family. TrmFO subfamily.</text>
</comment>
<evidence type="ECO:0000256" key="7">
    <source>
        <dbReference type="ARBA" id="ARBA00022827"/>
    </source>
</evidence>
<comment type="function">
    <text evidence="10">Catalyzes the folate-dependent formation of 5-methyl-uridine at position 54 (M-5-U54) in all tRNAs.</text>
</comment>
<evidence type="ECO:0000256" key="1">
    <source>
        <dbReference type="ARBA" id="ARBA00001974"/>
    </source>
</evidence>
<dbReference type="HAMAP" id="MF_01037">
    <property type="entry name" value="TrmFO"/>
    <property type="match status" value="1"/>
</dbReference>
<evidence type="ECO:0000256" key="9">
    <source>
        <dbReference type="ARBA" id="ARBA00023027"/>
    </source>
</evidence>
<keyword evidence="13" id="KW-1185">Reference proteome</keyword>
<keyword evidence="3 10" id="KW-0489">Methyltransferase</keyword>
<keyword evidence="7 10" id="KW-0274">FAD</keyword>
<dbReference type="SUPFAM" id="SSF51905">
    <property type="entry name" value="FAD/NAD(P)-binding domain"/>
    <property type="match status" value="1"/>
</dbReference>
<evidence type="ECO:0000256" key="8">
    <source>
        <dbReference type="ARBA" id="ARBA00022857"/>
    </source>
</evidence>
<dbReference type="PANTHER" id="PTHR11806:SF2">
    <property type="entry name" value="METHYLENETETRAHYDROFOLATE--TRNA-(URACIL-5-)-METHYLTRANSFERASE TRMFO"/>
    <property type="match status" value="1"/>
</dbReference>
<accession>A0A7J0BH93</accession>
<evidence type="ECO:0000256" key="4">
    <source>
        <dbReference type="ARBA" id="ARBA00022630"/>
    </source>
</evidence>
<dbReference type="EMBL" id="BLVO01000013">
    <property type="protein sequence ID" value="GFM33090.1"/>
    <property type="molecule type" value="Genomic_DNA"/>
</dbReference>
<evidence type="ECO:0000313" key="12">
    <source>
        <dbReference type="EMBL" id="GFM33090.1"/>
    </source>
</evidence>
<protein>
    <recommendedName>
        <fullName evidence="10">Methylenetetrahydrofolate--tRNA-(uracil-5-)-methyltransferase TrmFO</fullName>
        <ecNumber evidence="10">2.1.1.74</ecNumber>
    </recommendedName>
    <alternativeName>
        <fullName evidence="10">Folate-dependent tRNA (uracil-5-)-methyltransferase</fullName>
    </alternativeName>
    <alternativeName>
        <fullName evidence="10">Folate-dependent tRNA(M-5-U54)-methyltransferase</fullName>
    </alternativeName>
</protein>
<dbReference type="InterPro" id="IPR036188">
    <property type="entry name" value="FAD/NAD-bd_sf"/>
</dbReference>
<comment type="catalytic activity">
    <reaction evidence="10">
        <text>uridine(54) in tRNA + (6R)-5,10-methylene-5,6,7,8-tetrahydrofolate + NADPH + H(+) = 5-methyluridine(54) in tRNA + (6S)-5,6,7,8-tetrahydrofolate + NADP(+)</text>
        <dbReference type="Rhea" id="RHEA:62372"/>
        <dbReference type="Rhea" id="RHEA-COMP:10167"/>
        <dbReference type="Rhea" id="RHEA-COMP:10193"/>
        <dbReference type="ChEBI" id="CHEBI:15378"/>
        <dbReference type="ChEBI" id="CHEBI:15636"/>
        <dbReference type="ChEBI" id="CHEBI:57453"/>
        <dbReference type="ChEBI" id="CHEBI:57783"/>
        <dbReference type="ChEBI" id="CHEBI:58349"/>
        <dbReference type="ChEBI" id="CHEBI:65315"/>
        <dbReference type="ChEBI" id="CHEBI:74447"/>
        <dbReference type="EC" id="2.1.1.74"/>
    </reaction>
</comment>
<dbReference type="InterPro" id="IPR004417">
    <property type="entry name" value="TrmFO"/>
</dbReference>
<dbReference type="InterPro" id="IPR002218">
    <property type="entry name" value="MnmG-rel"/>
</dbReference>
<dbReference type="EC" id="2.1.1.74" evidence="10"/>
<dbReference type="NCBIfam" id="NF003739">
    <property type="entry name" value="PRK05335.1"/>
    <property type="match status" value="1"/>
</dbReference>
<feature type="binding site" evidence="10">
    <location>
        <begin position="20"/>
        <end position="25"/>
    </location>
    <ligand>
        <name>FAD</name>
        <dbReference type="ChEBI" id="CHEBI:57692"/>
    </ligand>
</feature>
<dbReference type="Proteomes" id="UP000503840">
    <property type="component" value="Unassembled WGS sequence"/>
</dbReference>
<sequence>MQEAYVSETSLSISRVAIVGGGLAGCECARKLSQAGITVTLFEMKPERYSPAHQLEGLAELVCSNSLRSDQLESGVGLLKQEMRELGSLVMEAAEATRVPAGKALAVDREKFSAYVTNVIENDANITLVRKEIASLDAPELAGFDAVVIAAGPLASESLGASIAEAVGSTHLYFYDAIAPIISADSIDMTKAFWGSRYLPDDKDYLNCPMTRDEYFAFHAALIAGEKAPTKDFEKEIHFEGCMPIEALAERGEMTLAFGPFKPVGFTDPSTGTRPFAIVQLRTEDLNKSMFNLVGCQTKLKYGEQDRIFRMIPGLENAEFVRYGSVHRNTYVNAPRTLNHDLSLKSRPNVFLAGQITGVEGYVESAACGMWLGIILAARARGTEVETPPVETCLGGLLNHLRTEQKNFQPSNVQFGLMPELGMRAKKKDRKALYAERARGRFAEWLEAVRETL</sequence>
<keyword evidence="6 10" id="KW-0819">tRNA processing</keyword>